<evidence type="ECO:0000313" key="2">
    <source>
        <dbReference type="EMBL" id="OII78334.1"/>
    </source>
</evidence>
<evidence type="ECO:0000256" key="1">
    <source>
        <dbReference type="SAM" id="SignalP"/>
    </source>
</evidence>
<protein>
    <submittedName>
        <fullName evidence="2">Uncharacterized protein</fullName>
    </submittedName>
</protein>
<feature type="chain" id="PRO_5012068672" evidence="1">
    <location>
        <begin position="23"/>
        <end position="1440"/>
    </location>
</feature>
<organism evidence="2 3">
    <name type="scientific">Cryptosporidium andersoni</name>
    <dbReference type="NCBI Taxonomy" id="117008"/>
    <lineage>
        <taxon>Eukaryota</taxon>
        <taxon>Sar</taxon>
        <taxon>Alveolata</taxon>
        <taxon>Apicomplexa</taxon>
        <taxon>Conoidasida</taxon>
        <taxon>Coccidia</taxon>
        <taxon>Eucoccidiorida</taxon>
        <taxon>Eimeriorina</taxon>
        <taxon>Cryptosporidiidae</taxon>
        <taxon>Cryptosporidium</taxon>
    </lineage>
</organism>
<dbReference type="InterPro" id="IPR036404">
    <property type="entry name" value="Jacalin-like_lectin_dom_sf"/>
</dbReference>
<evidence type="ECO:0000313" key="3">
    <source>
        <dbReference type="Proteomes" id="UP000186804"/>
    </source>
</evidence>
<feature type="signal peptide" evidence="1">
    <location>
        <begin position="1"/>
        <end position="22"/>
    </location>
</feature>
<name>A0A1J4MVZ7_9CRYT</name>
<proteinExistence type="predicted"/>
<dbReference type="EMBL" id="LRBS01000002">
    <property type="protein sequence ID" value="OII78334.1"/>
    <property type="molecule type" value="Genomic_DNA"/>
</dbReference>
<accession>A0A1J4MVZ7</accession>
<dbReference type="RefSeq" id="XP_067070180.1">
    <property type="nucleotide sequence ID" value="XM_067213618.1"/>
</dbReference>
<dbReference type="Proteomes" id="UP000186804">
    <property type="component" value="Unassembled WGS sequence"/>
</dbReference>
<dbReference type="Gene3D" id="2.100.10.30">
    <property type="entry name" value="Jacalin-like lectin domain"/>
    <property type="match status" value="1"/>
</dbReference>
<sequence length="1440" mass="161350">MLIHNLVVIALNILLLPSDIYAVASRKVAPSSKRYTIRKKLDSELPSISPSPISNNFNSRYVYFVPEIFDIPVSKATQVTSNSLLPNVAVSNIEIAEKIDNNVWSWNSQNQNWSWGPPIKLDGNPVIPVYPKIEAPRAYTGPLRIYGPIQIDDFPRPRVIDIMCRPYESLIGIRAWFPNPDSKGRKDLRGIQFLCSTPLDSRRSKSKSSQWSKIMGNAGPHLKQYTVLTRAEDPFVKLRIFIETLNPVKQPLEKELIVSTSGGPKLVYVDDETSAMEKGVIYLIRRITLRTKNNHLSYLGGGSSQLPSVVEIAPKDHELIGFRVILSGYPLGQLRHELKGGFYNTWRYRNSVSIGLLFGRSEDILTVPKSLYGRHGVDFQYIKCEGKVTGLHGYFMGNRGLVGLKVECDRVWGDVVLGITEGTDSKVLVGQFINSVTVHLSPEKFIQSLIFHSVTGRQKTMGSDWTVPTIRSSKSEGGGRHILQGVFVELDESGAISMVGFHWKKPIKPGVTGEREDFGFLDTSQSETSDTEQSKYLENKEEEIVPKTDFFGRVPVNCPIKESKCPTGVPMTGIRLVLRVGETKPKPFKDYLVALLIQCGDEFQEMIGNPNNIDLGKRHTFDILIHEEDPIVRFRAYLGDKGLPHVFDIVNLHELKSRYELYGFRIAMMIGYDRISAIMPLYRPKTPIELAPVTAKDISLHLFGAVRPVGDPDIVVLETSCPLKIPITSVRMWFVTKKNDPNISRLIGLRIRCGSKWRRTKLGSGMGDRHEKEVPPGDFISKAFINQLENKPFYTSAIVLTTFQNNRLSFGGVKRDIMKNLAAGDIETEIYGFIGQETAEGLVSIAFLERPMPSEEYPPYKDIEVYPYPAALAEVSKVVIDKEDQEVYNSGNMKPIELFRPGEEWFGKRGLMGSYGSESVCTPGTRLTSLLVHQSSTSNPPNIIGLTLFCDGNPLPPLGSTLGDIVRYEIPQNEPIEKVEPIFNQVDGSIHRLKLLRRIDLKKRMSKFYDRVLSGFDAEIRKGVIIALSPVYTNNGESGPSPKIRISQGKGAIGPGSAPLTDRKTPWGHANSDGDVATTDEYSCEEGTKLTKISMVYNQEDGSNVLVGLKITCNGVDYDEVGLWINDDNTLTEEVFELKEKEFIISIGGIRTSETQSIGQLFFETNFLRQYGEWQHYYIEAPGRGMELYGFELLFEKSGDYTTAIAMLLPLFRKITEDNNSNTLNSISTAIKNTSPFHLSSIQKDEDEIQQSLLSSPTITTDWVGLEVPNLEVDGIWCKTSRLKLDGRMLWDDWKHSRMTGIKIYSDGNSIKGIALQCGGIWLEEAFLGLVNDNIHNEEINNMVESDADFVESVEIGVDARSIPMAIRFTSSNGIKNKLVVNNNVLLSWIDTKPNGDFFATGLHIEYDPDTNIIFRIKTVYRPIVTVKDTPEDEDVGFVI</sequence>
<keyword evidence="1" id="KW-0732">Signal</keyword>
<dbReference type="GeneID" id="92367576"/>
<gene>
    <name evidence="2" type="ORF">cand_033920</name>
</gene>
<dbReference type="VEuPathDB" id="CryptoDB:cand_033920"/>
<keyword evidence="3" id="KW-1185">Reference proteome</keyword>
<comment type="caution">
    <text evidence="2">The sequence shown here is derived from an EMBL/GenBank/DDBJ whole genome shotgun (WGS) entry which is preliminary data.</text>
</comment>
<reference evidence="2 3" key="1">
    <citation type="submission" date="2016-10" db="EMBL/GenBank/DDBJ databases">
        <title>Reductive evolution of mitochondrial metabolism and differential evolution of invasion-related proteins in Cryptosporidium.</title>
        <authorList>
            <person name="Liu S."/>
            <person name="Roellig D.M."/>
            <person name="Guo Y."/>
            <person name="Li N."/>
            <person name="Frace M.A."/>
            <person name="Tang K."/>
            <person name="Zhang L."/>
            <person name="Feng Y."/>
            <person name="Xiao L."/>
        </authorList>
    </citation>
    <scope>NUCLEOTIDE SEQUENCE [LARGE SCALE GENOMIC DNA]</scope>
    <source>
        <strain evidence="2">30847</strain>
    </source>
</reference>
<dbReference type="OrthoDB" id="337023at2759"/>